<dbReference type="Gene3D" id="3.90.1720.10">
    <property type="entry name" value="endopeptidase domain like (from Nostoc punctiforme)"/>
    <property type="match status" value="1"/>
</dbReference>
<sequence>MDFQVDRPCLPPYPAAVIRRLCPPSRPLSGALRLLTVLASLHAAGVYAAPEGLPAAPAAAASSTVVDPVMRLLEERGLIEAGRSPEIVRQVRDTASDMVMTAMNFIGVRYQRGGNSADTGFDCSGFTRHVFENSIGLVLPRRADEQANSAGLLRIEMENLKPGDLVFFNTMRRAFSHVGIYVGDGKFIHSPRTGSSVRVEDMRQAYWVQRFNGARRAPQMQAELPRGVVPATTTP</sequence>
<protein>
    <submittedName>
        <fullName evidence="7">C40 family peptidase</fullName>
    </submittedName>
</protein>
<evidence type="ECO:0000256" key="3">
    <source>
        <dbReference type="ARBA" id="ARBA00022801"/>
    </source>
</evidence>
<evidence type="ECO:0000313" key="8">
    <source>
        <dbReference type="Proteomes" id="UP000672097"/>
    </source>
</evidence>
<dbReference type="Pfam" id="PF00877">
    <property type="entry name" value="NLPC_P60"/>
    <property type="match status" value="1"/>
</dbReference>
<dbReference type="PANTHER" id="PTHR47053:SF1">
    <property type="entry name" value="MUREIN DD-ENDOPEPTIDASE MEPH-RELATED"/>
    <property type="match status" value="1"/>
</dbReference>
<dbReference type="InterPro" id="IPR000064">
    <property type="entry name" value="NLP_P60_dom"/>
</dbReference>
<evidence type="ECO:0000259" key="6">
    <source>
        <dbReference type="PROSITE" id="PS51935"/>
    </source>
</evidence>
<dbReference type="Proteomes" id="UP000672097">
    <property type="component" value="Unassembled WGS sequence"/>
</dbReference>
<organism evidence="7 8">
    <name type="scientific">Ideonella paludis</name>
    <dbReference type="NCBI Taxonomy" id="1233411"/>
    <lineage>
        <taxon>Bacteria</taxon>
        <taxon>Pseudomonadati</taxon>
        <taxon>Pseudomonadota</taxon>
        <taxon>Betaproteobacteria</taxon>
        <taxon>Burkholderiales</taxon>
        <taxon>Sphaerotilaceae</taxon>
        <taxon>Ideonella</taxon>
    </lineage>
</organism>
<dbReference type="PANTHER" id="PTHR47053">
    <property type="entry name" value="MUREIN DD-ENDOPEPTIDASE MEPH-RELATED"/>
    <property type="match status" value="1"/>
</dbReference>
<feature type="signal peptide" evidence="5">
    <location>
        <begin position="1"/>
        <end position="48"/>
    </location>
</feature>
<keyword evidence="2" id="KW-0645">Protease</keyword>
<evidence type="ECO:0000256" key="5">
    <source>
        <dbReference type="SAM" id="SignalP"/>
    </source>
</evidence>
<evidence type="ECO:0000256" key="1">
    <source>
        <dbReference type="ARBA" id="ARBA00007074"/>
    </source>
</evidence>
<feature type="domain" description="NlpC/P60" evidence="6">
    <location>
        <begin position="92"/>
        <end position="218"/>
    </location>
</feature>
<feature type="chain" id="PRO_5045954044" evidence="5">
    <location>
        <begin position="49"/>
        <end position="235"/>
    </location>
</feature>
<dbReference type="EMBL" id="JAGQDG010000002">
    <property type="protein sequence ID" value="MBQ0934841.1"/>
    <property type="molecule type" value="Genomic_DNA"/>
</dbReference>
<evidence type="ECO:0000256" key="2">
    <source>
        <dbReference type="ARBA" id="ARBA00022670"/>
    </source>
</evidence>
<keyword evidence="5" id="KW-0732">Signal</keyword>
<proteinExistence type="inferred from homology"/>
<dbReference type="InterPro" id="IPR038765">
    <property type="entry name" value="Papain-like_cys_pep_sf"/>
</dbReference>
<comment type="similarity">
    <text evidence="1">Belongs to the peptidase C40 family.</text>
</comment>
<name>A0ABS5DUM2_9BURK</name>
<dbReference type="PROSITE" id="PS51935">
    <property type="entry name" value="NLPC_P60"/>
    <property type="match status" value="1"/>
</dbReference>
<keyword evidence="3" id="KW-0378">Hydrolase</keyword>
<keyword evidence="4" id="KW-0788">Thiol protease</keyword>
<gene>
    <name evidence="7" type="ORF">KAK11_05825</name>
</gene>
<evidence type="ECO:0000313" key="7">
    <source>
        <dbReference type="EMBL" id="MBQ0934841.1"/>
    </source>
</evidence>
<dbReference type="SUPFAM" id="SSF54001">
    <property type="entry name" value="Cysteine proteinases"/>
    <property type="match status" value="1"/>
</dbReference>
<comment type="caution">
    <text evidence="7">The sequence shown here is derived from an EMBL/GenBank/DDBJ whole genome shotgun (WGS) entry which is preliminary data.</text>
</comment>
<evidence type="ECO:0000256" key="4">
    <source>
        <dbReference type="ARBA" id="ARBA00022807"/>
    </source>
</evidence>
<accession>A0ABS5DUM2</accession>
<keyword evidence="8" id="KW-1185">Reference proteome</keyword>
<dbReference type="InterPro" id="IPR051202">
    <property type="entry name" value="Peptidase_C40"/>
</dbReference>
<reference evidence="7 8" key="1">
    <citation type="submission" date="2021-04" db="EMBL/GenBank/DDBJ databases">
        <title>The genome sequence of type strain Ideonella paludis KCTC 32238.</title>
        <authorList>
            <person name="Liu Y."/>
        </authorList>
    </citation>
    <scope>NUCLEOTIDE SEQUENCE [LARGE SCALE GENOMIC DNA]</scope>
    <source>
        <strain evidence="7 8">KCTC 32238</strain>
    </source>
</reference>